<evidence type="ECO:0000313" key="4">
    <source>
        <dbReference type="Proteomes" id="UP001501920"/>
    </source>
</evidence>
<dbReference type="GeneTree" id="ENSGT00390000013973"/>
<keyword evidence="2" id="KW-0963">Cytoplasm</keyword>
<dbReference type="PANTHER" id="PTHR16155">
    <property type="entry name" value="DED DOMAIN-CONTAINING PROTEIN"/>
    <property type="match status" value="1"/>
</dbReference>
<dbReference type="InterPro" id="IPR011029">
    <property type="entry name" value="DEATH-like_dom_sf"/>
</dbReference>
<evidence type="ECO:0000256" key="2">
    <source>
        <dbReference type="ARBA" id="ARBA00022490"/>
    </source>
</evidence>
<name>A0A3B4EPG4_PYGNA</name>
<comment type="subcellular location">
    <subcellularLocation>
        <location evidence="1">Cytoplasm</location>
        <location evidence="1">Cytosol</location>
    </subcellularLocation>
</comment>
<accession>A0A3B4EPG4</accession>
<dbReference type="Proteomes" id="UP001501920">
    <property type="component" value="Chromosome 22"/>
</dbReference>
<dbReference type="Gene3D" id="1.10.533.10">
    <property type="entry name" value="Death Domain, Fas"/>
    <property type="match status" value="1"/>
</dbReference>
<dbReference type="InterPro" id="IPR025307">
    <property type="entry name" value="FIIND_dom"/>
</dbReference>
<dbReference type="Pfam" id="PF13553">
    <property type="entry name" value="FIIND"/>
    <property type="match status" value="1"/>
</dbReference>
<reference evidence="3" key="3">
    <citation type="submission" date="2025-09" db="UniProtKB">
        <authorList>
            <consortium name="Ensembl"/>
        </authorList>
    </citation>
    <scope>IDENTIFICATION</scope>
</reference>
<organism evidence="3 4">
    <name type="scientific">Pygocentrus nattereri</name>
    <name type="common">Red-bellied piranha</name>
    <dbReference type="NCBI Taxonomy" id="42514"/>
    <lineage>
        <taxon>Eukaryota</taxon>
        <taxon>Metazoa</taxon>
        <taxon>Chordata</taxon>
        <taxon>Craniata</taxon>
        <taxon>Vertebrata</taxon>
        <taxon>Euteleostomi</taxon>
        <taxon>Actinopterygii</taxon>
        <taxon>Neopterygii</taxon>
        <taxon>Teleostei</taxon>
        <taxon>Ostariophysi</taxon>
        <taxon>Characiformes</taxon>
        <taxon>Characoidei</taxon>
        <taxon>Pygocentrus</taxon>
    </lineage>
</organism>
<dbReference type="PROSITE" id="PS51830">
    <property type="entry name" value="FIIND"/>
    <property type="match status" value="1"/>
</dbReference>
<proteinExistence type="predicted"/>
<dbReference type="OMA" id="ITHIMTP"/>
<dbReference type="Pfam" id="PF23679">
    <property type="entry name" value="UPA-FIIND"/>
    <property type="match status" value="1"/>
</dbReference>
<evidence type="ECO:0000313" key="3">
    <source>
        <dbReference type="Ensembl" id="ENSPNAP00000037159.2"/>
    </source>
</evidence>
<dbReference type="PANTHER" id="PTHR16155:SF18">
    <property type="entry name" value="STERILE ALPHA MOTIF DOMAIN-CONTAINING PROTEIN 9-LIKE"/>
    <property type="match status" value="1"/>
</dbReference>
<reference evidence="3" key="2">
    <citation type="submission" date="2025-08" db="UniProtKB">
        <authorList>
            <consortium name="Ensembl"/>
        </authorList>
    </citation>
    <scope>IDENTIFICATION</scope>
</reference>
<evidence type="ECO:0000256" key="1">
    <source>
        <dbReference type="ARBA" id="ARBA00004514"/>
    </source>
</evidence>
<reference evidence="3 4" key="1">
    <citation type="submission" date="2020-10" db="EMBL/GenBank/DDBJ databases">
        <title>Pygocentrus nattereri (red-bellied piranha) genome, fPygNat1, primary haplotype.</title>
        <authorList>
            <person name="Myers G."/>
            <person name="Meyer A."/>
            <person name="Karagic N."/>
            <person name="Pippel M."/>
            <person name="Winkler S."/>
            <person name="Tracey A."/>
            <person name="Wood J."/>
            <person name="Formenti G."/>
            <person name="Howe K."/>
            <person name="Fedrigo O."/>
            <person name="Jarvis E.D."/>
        </authorList>
    </citation>
    <scope>NUCLEOTIDE SEQUENCE [LARGE SCALE GENOMIC DNA]</scope>
</reference>
<dbReference type="Ensembl" id="ENSPNAT00000032785.2">
    <property type="protein sequence ID" value="ENSPNAP00000037159.2"/>
    <property type="gene ID" value="ENSPNAG00000028543.2"/>
</dbReference>
<dbReference type="OrthoDB" id="2337140at2759"/>
<keyword evidence="4" id="KW-1185">Reference proteome</keyword>
<protein>
    <submittedName>
        <fullName evidence="3">Si:ch73-252p3.1</fullName>
    </submittedName>
</protein>
<sequence length="1305" mass="150193">MEDITPPSAGLAGSQVHGDPKTALALLDDFQDKFGRNLTEPENPQTLSNFYKGSPPNWINYYIAEEQNTPLVKRNGYNHIIKQIKKCREMKRIFSYINLFHQPGSGGSTLAMQILWDLRKDFKCATIKPVNVETAVIADHIIKLFTEGGPNDQRTLLLLDDNVSEENLMESLHMEIAKQEINATNPMAILLNTKRKHTIVAGDPLSLRSNLSNEELNNFKLKEAEMKLSHSDEELKLFHGFNLMKNNFNKKYVANLSSIKEIKDYVKRNKPACNTELFSVLALLNSYVPGSFLPLSRCLNFLNPRYTSSQQTSAEQITTLQDPPHMISETNMALEIPPDNDIEQLHFEKDMKPFMKLIVVFSRDETKSECVRLAHPMIANECLKILAEAGITKGEIAKRFLESCKPNEPPYVVKMIKSLLIKREILEENKEMFSRLILDIKDEGDLKMCEELFEIATTIFEKDPLFPQAFARFLYIVLHKFDEAEHQARAAIVCDPQNSFLRDTLGQIHKKHLRTHMKKRSPIAKFLDVAQLAIKAFRDGEDAAESEQDPNTSNAQSKNVSHAFNCSGLFGYIQVANIIFDTLTSFNQKWHGVLTGEESILVLPKAEDILDYKDLIEKLQVNVERKHAFFEKYLIYSKPSRYKSEPSHIQRDVDMCCNKYLLQHSKPASSCHSIMDRSFPGLFSCLDRGYCSYFLERITEHTRKKHEEQMSEVNAAMNYVLSNIVLSNKDEISQVLRTLTDLRGILWRFVEKIYQSPEFFLLVLLLFWPNEPQHQHLHFKVDLNSIVENMKTAFDQKYKKYFRSRYLRPLFFLGQDTGLKRLVHSWKVHSVHTKHRNNPKQKRKTWANLDWGNNQLWKDSDIQNLLLRVRGVFKKQQLFAYVEDKEIAIYSDQAFVSYQGPASFFLGFTIKGPMAYDIKFEQDGEGAHVDKFMESKEDLDQCRPLPTCCTCAGLQDSTEWELVVPDAEASSENGNVKYRFTAAPGSYECSVTGLRWESSIEVELEYCWSNWELVSEVLEREQYHPGGPLLDITVIRGTLNAVHLPHFLCLGSESPLSDAVRVFHDEDVGASFETCSLSRFHAKLLQPTFSPKGVLVKNGFRVKAHCEILIYHVLAATLTLHIYIIPHDFKMKEAVEKERSDKCLKILKPNPKSSLQMKSWYKLRTLQKTKQSDYNSEITPTSLKLRYNTATTNFFEVYINNPEEDFYLQLTTEKDNEVVWEVPIRLNGQKGCSSSHAVCFVDKYMNELTQKVRLVSPIADDLKPLIGDEKYSIIRGCATPQEQMRTLYSFLEGVQKLKWDREMAP</sequence>
<dbReference type="GO" id="GO:0005829">
    <property type="term" value="C:cytosol"/>
    <property type="evidence" value="ECO:0007669"/>
    <property type="project" value="UniProtKB-SubCell"/>
</dbReference>
<dbReference type="STRING" id="42514.ENSPNAP00000021477"/>